<evidence type="ECO:0000256" key="1">
    <source>
        <dbReference type="SAM" id="MobiDB-lite"/>
    </source>
</evidence>
<protein>
    <submittedName>
        <fullName evidence="2">Uncharacterized protein</fullName>
    </submittedName>
</protein>
<sequence length="117" mass="13145">MYESDKSEKRSGHPGRVHRDAQRPMPAEHRNGQECEPGLAGEGHQRPQQTDPVGSAEALHQGRSPGHDQRRQHHPSFADRAGHRQQHRHTGNCHPEHSRFGVPRAENESKVEAEHSG</sequence>
<comment type="caution">
    <text evidence="2">The sequence shown here is derived from an EMBL/GenBank/DDBJ whole genome shotgun (WGS) entry which is preliminary data.</text>
</comment>
<keyword evidence="3" id="KW-1185">Reference proteome</keyword>
<dbReference type="AlphaFoldDB" id="A0A920BQ78"/>
<evidence type="ECO:0000313" key="3">
    <source>
        <dbReference type="Proteomes" id="UP000677082"/>
    </source>
</evidence>
<organism evidence="2 3">
    <name type="scientific">Paractinoplanes toevensis</name>
    <dbReference type="NCBI Taxonomy" id="571911"/>
    <lineage>
        <taxon>Bacteria</taxon>
        <taxon>Bacillati</taxon>
        <taxon>Actinomycetota</taxon>
        <taxon>Actinomycetes</taxon>
        <taxon>Micromonosporales</taxon>
        <taxon>Micromonosporaceae</taxon>
        <taxon>Paractinoplanes</taxon>
    </lineage>
</organism>
<dbReference type="Proteomes" id="UP000677082">
    <property type="component" value="Unassembled WGS sequence"/>
</dbReference>
<feature type="compositionally biased region" description="Basic and acidic residues" evidence="1">
    <location>
        <begin position="94"/>
        <end position="117"/>
    </location>
</feature>
<reference evidence="2 3" key="1">
    <citation type="submission" date="2021-03" db="EMBL/GenBank/DDBJ databases">
        <title>Whole genome shotgun sequence of Actinoplanes toevensis NBRC 105298.</title>
        <authorList>
            <person name="Komaki H."/>
            <person name="Tamura T."/>
        </authorList>
    </citation>
    <scope>NUCLEOTIDE SEQUENCE [LARGE SCALE GENOMIC DNA]</scope>
    <source>
        <strain evidence="2 3">NBRC 105298</strain>
    </source>
</reference>
<name>A0A920BQ78_9ACTN</name>
<feature type="region of interest" description="Disordered" evidence="1">
    <location>
        <begin position="1"/>
        <end position="117"/>
    </location>
</feature>
<gene>
    <name evidence="2" type="ORF">Ato02nite_087360</name>
</gene>
<evidence type="ECO:0000313" key="2">
    <source>
        <dbReference type="EMBL" id="GIM96943.1"/>
    </source>
</evidence>
<proteinExistence type="predicted"/>
<feature type="compositionally biased region" description="Basic and acidic residues" evidence="1">
    <location>
        <begin position="1"/>
        <end position="33"/>
    </location>
</feature>
<accession>A0A920BQ78</accession>
<dbReference type="EMBL" id="BOQN01000131">
    <property type="protein sequence ID" value="GIM96943.1"/>
    <property type="molecule type" value="Genomic_DNA"/>
</dbReference>